<sequence>MFEFLLIVVGVVGIAISIFAKVMFACRSNASATEDCGEKRRRANAQLFSKPGRADPG</sequence>
<evidence type="ECO:0000313" key="2">
    <source>
        <dbReference type="Proteomes" id="UP000071778"/>
    </source>
</evidence>
<dbReference type="RefSeq" id="WP_156477123.1">
    <property type="nucleotide sequence ID" value="NZ_CP013233.1"/>
</dbReference>
<dbReference type="EMBL" id="CP013235">
    <property type="protein sequence ID" value="AMP10444.1"/>
    <property type="molecule type" value="Genomic_DNA"/>
</dbReference>
<name>A0A127PRY1_9BURK</name>
<protein>
    <submittedName>
        <fullName evidence="1">Uncharacterized protein</fullName>
    </submittedName>
</protein>
<proteinExistence type="predicted"/>
<gene>
    <name evidence="1" type="ORF">CAter282_2714</name>
</gene>
<keyword evidence="2" id="KW-1185">Reference proteome</keyword>
<evidence type="ECO:0000313" key="1">
    <source>
        <dbReference type="EMBL" id="AMP10444.1"/>
    </source>
</evidence>
<reference evidence="1 2" key="1">
    <citation type="submission" date="2015-11" db="EMBL/GenBank/DDBJ databases">
        <title>Exploring the genomic traits of fungus-feeding bacterial genus Collimonas.</title>
        <authorList>
            <person name="Song C."/>
            <person name="Schmidt R."/>
            <person name="de Jager V."/>
            <person name="Krzyzanowska D."/>
            <person name="Jongedijk E."/>
            <person name="Cankar K."/>
            <person name="Beekwilder J."/>
            <person name="van Veen A."/>
            <person name="de Boer W."/>
            <person name="van Veen J.A."/>
            <person name="Garbeva P."/>
        </authorList>
    </citation>
    <scope>NUCLEOTIDE SEQUENCE [LARGE SCALE GENOMIC DNA]</scope>
    <source>
        <strain evidence="1 2">Ter282</strain>
    </source>
</reference>
<dbReference type="PATRIC" id="fig|279058.17.peg.2958"/>
<dbReference type="Proteomes" id="UP000071778">
    <property type="component" value="Chromosome"/>
</dbReference>
<accession>A0A127PRY1</accession>
<organism evidence="1 2">
    <name type="scientific">Collimonas arenae</name>
    <dbReference type="NCBI Taxonomy" id="279058"/>
    <lineage>
        <taxon>Bacteria</taxon>
        <taxon>Pseudomonadati</taxon>
        <taxon>Pseudomonadota</taxon>
        <taxon>Betaproteobacteria</taxon>
        <taxon>Burkholderiales</taxon>
        <taxon>Oxalobacteraceae</taxon>
        <taxon>Collimonas</taxon>
    </lineage>
</organism>
<dbReference type="AlphaFoldDB" id="A0A127PRY1"/>